<keyword evidence="3" id="KW-1003">Cell membrane</keyword>
<keyword evidence="5 7" id="KW-1133">Transmembrane helix</keyword>
<keyword evidence="2 7" id="KW-0813">Transport</keyword>
<dbReference type="InterPro" id="IPR000515">
    <property type="entry name" value="MetI-like"/>
</dbReference>
<feature type="transmembrane region" description="Helical" evidence="7">
    <location>
        <begin position="134"/>
        <end position="157"/>
    </location>
</feature>
<evidence type="ECO:0000256" key="1">
    <source>
        <dbReference type="ARBA" id="ARBA00004651"/>
    </source>
</evidence>
<dbReference type="Proteomes" id="UP001431313">
    <property type="component" value="Unassembled WGS sequence"/>
</dbReference>
<dbReference type="Gene3D" id="1.10.3720.10">
    <property type="entry name" value="MetI-like"/>
    <property type="match status" value="1"/>
</dbReference>
<dbReference type="InterPro" id="IPR035906">
    <property type="entry name" value="MetI-like_sf"/>
</dbReference>
<evidence type="ECO:0000256" key="3">
    <source>
        <dbReference type="ARBA" id="ARBA00022475"/>
    </source>
</evidence>
<evidence type="ECO:0000313" key="10">
    <source>
        <dbReference type="Proteomes" id="UP001431313"/>
    </source>
</evidence>
<evidence type="ECO:0000259" key="8">
    <source>
        <dbReference type="PROSITE" id="PS50928"/>
    </source>
</evidence>
<comment type="subcellular location">
    <subcellularLocation>
        <location evidence="1 7">Cell membrane</location>
        <topology evidence="1 7">Multi-pass membrane protein</topology>
    </subcellularLocation>
</comment>
<reference evidence="9" key="1">
    <citation type="submission" date="2022-08" db="EMBL/GenBank/DDBJ databases">
        <authorList>
            <person name="Somphong A."/>
            <person name="Phongsopitanun W."/>
        </authorList>
    </citation>
    <scope>NUCLEOTIDE SEQUENCE</scope>
    <source>
        <strain evidence="9">LP05-1</strain>
    </source>
</reference>
<dbReference type="InterPro" id="IPR045621">
    <property type="entry name" value="BPD_transp_1_N"/>
</dbReference>
<evidence type="ECO:0000256" key="4">
    <source>
        <dbReference type="ARBA" id="ARBA00022692"/>
    </source>
</evidence>
<gene>
    <name evidence="9" type="ORF">NX801_02035</name>
</gene>
<feature type="transmembrane region" description="Helical" evidence="7">
    <location>
        <begin position="12"/>
        <end position="30"/>
    </location>
</feature>
<keyword evidence="4 7" id="KW-0812">Transmembrane</keyword>
<feature type="domain" description="ABC transmembrane type-1" evidence="8">
    <location>
        <begin position="97"/>
        <end position="300"/>
    </location>
</feature>
<feature type="transmembrane region" description="Helical" evidence="7">
    <location>
        <begin position="231"/>
        <end position="252"/>
    </location>
</feature>
<dbReference type="PANTHER" id="PTHR43163:SF7">
    <property type="entry name" value="DIPEPTIDE-TRANSPORT INTEGRAL MEMBRANE PROTEIN ABC TRANSPORTER DPPB-RELATED"/>
    <property type="match status" value="1"/>
</dbReference>
<dbReference type="RefSeq" id="WP_258784971.1">
    <property type="nucleotide sequence ID" value="NZ_JANUGQ010000001.1"/>
</dbReference>
<evidence type="ECO:0000256" key="2">
    <source>
        <dbReference type="ARBA" id="ARBA00022448"/>
    </source>
</evidence>
<evidence type="ECO:0000256" key="7">
    <source>
        <dbReference type="RuleBase" id="RU363032"/>
    </source>
</evidence>
<evidence type="ECO:0000256" key="6">
    <source>
        <dbReference type="ARBA" id="ARBA00023136"/>
    </source>
</evidence>
<evidence type="ECO:0000313" key="9">
    <source>
        <dbReference type="EMBL" id="MCS0634463.1"/>
    </source>
</evidence>
<feature type="transmembrane region" description="Helical" evidence="7">
    <location>
        <begin position="278"/>
        <end position="303"/>
    </location>
</feature>
<feature type="transmembrane region" description="Helical" evidence="7">
    <location>
        <begin position="101"/>
        <end position="122"/>
    </location>
</feature>
<evidence type="ECO:0000256" key="5">
    <source>
        <dbReference type="ARBA" id="ARBA00022989"/>
    </source>
</evidence>
<accession>A0ABT2CAS9</accession>
<feature type="transmembrane region" description="Helical" evidence="7">
    <location>
        <begin position="177"/>
        <end position="195"/>
    </location>
</feature>
<dbReference type="SUPFAM" id="SSF161098">
    <property type="entry name" value="MetI-like"/>
    <property type="match status" value="1"/>
</dbReference>
<proteinExistence type="inferred from homology"/>
<keyword evidence="6 7" id="KW-0472">Membrane</keyword>
<dbReference type="Pfam" id="PF00528">
    <property type="entry name" value="BPD_transp_1"/>
    <property type="match status" value="1"/>
</dbReference>
<protein>
    <submittedName>
        <fullName evidence="9">ABC transporter permease</fullName>
    </submittedName>
</protein>
<keyword evidence="10" id="KW-1185">Reference proteome</keyword>
<name>A0ABT2CAS9_9ACTN</name>
<dbReference type="Pfam" id="PF19300">
    <property type="entry name" value="BPD_transp_1_N"/>
    <property type="match status" value="1"/>
</dbReference>
<dbReference type="PROSITE" id="PS50928">
    <property type="entry name" value="ABC_TM1"/>
    <property type="match status" value="1"/>
</dbReference>
<dbReference type="EMBL" id="JANUGQ010000001">
    <property type="protein sequence ID" value="MCS0634463.1"/>
    <property type="molecule type" value="Genomic_DNA"/>
</dbReference>
<comment type="caution">
    <text evidence="9">The sequence shown here is derived from an EMBL/GenBank/DDBJ whole genome shotgun (WGS) entry which is preliminary data.</text>
</comment>
<dbReference type="PANTHER" id="PTHR43163">
    <property type="entry name" value="DIPEPTIDE TRANSPORT SYSTEM PERMEASE PROTEIN DPPB-RELATED"/>
    <property type="match status" value="1"/>
</dbReference>
<organism evidence="9 10">
    <name type="scientific">Streptomyces pyxinae</name>
    <dbReference type="NCBI Taxonomy" id="2970734"/>
    <lineage>
        <taxon>Bacteria</taxon>
        <taxon>Bacillati</taxon>
        <taxon>Actinomycetota</taxon>
        <taxon>Actinomycetes</taxon>
        <taxon>Kitasatosporales</taxon>
        <taxon>Streptomycetaceae</taxon>
        <taxon>Streptomyces</taxon>
    </lineage>
</organism>
<dbReference type="CDD" id="cd06261">
    <property type="entry name" value="TM_PBP2"/>
    <property type="match status" value="1"/>
</dbReference>
<comment type="similarity">
    <text evidence="7">Belongs to the binding-protein-dependent transport system permease family.</text>
</comment>
<sequence length="310" mass="33862">MGRYVARRLLQMIPVFLGTTLLIFLMVYTLPGDPVAGLFGDKTPDPATLAKIRHDHGLDKPVLVQYWDYMTRMLLHFDFGNQIRNGRPVTDVLAAAFPVTLQLTVLAFAIELVFGLGLGIVAGLRAGRLADNAILIFTLLIISVPVFVLGFIVKSVFAFQLGWIEPNVSNDQEWGELIAPAIVLGGLSLAYVARLSRTTMAENLRADYMRTAVAKGLPKRRIIGVHLMRNSLIPVVTFLGTDIGALMGGAVVTESVFNVKGIGGTIYESIVRREGATLVGLVTILVLVYLLTSLLIDLLYAVLDPRIRYA</sequence>